<reference evidence="1 2" key="1">
    <citation type="submission" date="2016-04" db="EMBL/GenBank/DDBJ databases">
        <title>Genome analyses suggest a sexual origin of heterokaryosis in a supposedly ancient asexual fungus.</title>
        <authorList>
            <person name="Ropars J."/>
            <person name="Sedzielewska K."/>
            <person name="Noel J."/>
            <person name="Charron P."/>
            <person name="Farinelli L."/>
            <person name="Marton T."/>
            <person name="Kruger M."/>
            <person name="Pelin A."/>
            <person name="Brachmann A."/>
            <person name="Corradi N."/>
        </authorList>
    </citation>
    <scope>NUCLEOTIDE SEQUENCE [LARGE SCALE GENOMIC DNA]</scope>
    <source>
        <strain evidence="1 2">C2</strain>
    </source>
</reference>
<accession>A0A2N1M391</accession>
<protein>
    <submittedName>
        <fullName evidence="1">Uncharacterized protein</fullName>
    </submittedName>
</protein>
<comment type="caution">
    <text evidence="1">The sequence shown here is derived from an EMBL/GenBank/DDBJ whole genome shotgun (WGS) entry which is preliminary data.</text>
</comment>
<gene>
    <name evidence="1" type="ORF">RhiirC2_764483</name>
</gene>
<dbReference type="EMBL" id="LLXL01006203">
    <property type="protein sequence ID" value="PKK56101.1"/>
    <property type="molecule type" value="Genomic_DNA"/>
</dbReference>
<dbReference type="AlphaFoldDB" id="A0A2N1M391"/>
<evidence type="ECO:0000313" key="1">
    <source>
        <dbReference type="EMBL" id="PKK56101.1"/>
    </source>
</evidence>
<evidence type="ECO:0000313" key="2">
    <source>
        <dbReference type="Proteomes" id="UP000233469"/>
    </source>
</evidence>
<name>A0A2N1M391_9GLOM</name>
<organism evidence="1 2">
    <name type="scientific">Rhizophagus irregularis</name>
    <dbReference type="NCBI Taxonomy" id="588596"/>
    <lineage>
        <taxon>Eukaryota</taxon>
        <taxon>Fungi</taxon>
        <taxon>Fungi incertae sedis</taxon>
        <taxon>Mucoromycota</taxon>
        <taxon>Glomeromycotina</taxon>
        <taxon>Glomeromycetes</taxon>
        <taxon>Glomerales</taxon>
        <taxon>Glomeraceae</taxon>
        <taxon>Rhizophagus</taxon>
    </lineage>
</organism>
<reference evidence="1 2" key="2">
    <citation type="submission" date="2017-10" db="EMBL/GenBank/DDBJ databases">
        <title>Extensive intraspecific genome diversity in a model arbuscular mycorrhizal fungus.</title>
        <authorList>
            <person name="Chen E.C.H."/>
            <person name="Morin E."/>
            <person name="Baudet D."/>
            <person name="Noel J."/>
            <person name="Ndikumana S."/>
            <person name="Charron P."/>
            <person name="St-Onge C."/>
            <person name="Giorgi J."/>
            <person name="Grigoriev I.V."/>
            <person name="Roux C."/>
            <person name="Martin F.M."/>
            <person name="Corradi N."/>
        </authorList>
    </citation>
    <scope>NUCLEOTIDE SEQUENCE [LARGE SCALE GENOMIC DNA]</scope>
    <source>
        <strain evidence="1 2">C2</strain>
    </source>
</reference>
<dbReference type="Proteomes" id="UP000233469">
    <property type="component" value="Unassembled WGS sequence"/>
</dbReference>
<proteinExistence type="predicted"/>
<sequence length="53" mass="6046">MEKDPERARTLLIWIQEAIKAGKLSDPTFSENGKRNTRAFSKFLKPNKITPAT</sequence>